<dbReference type="InterPro" id="IPR041916">
    <property type="entry name" value="Anti_sigma_zinc_sf"/>
</dbReference>
<comment type="caution">
    <text evidence="4">The sequence shown here is derived from an EMBL/GenBank/DDBJ whole genome shotgun (WGS) entry which is preliminary data.</text>
</comment>
<evidence type="ECO:0000313" key="5">
    <source>
        <dbReference type="Proteomes" id="UP000321386"/>
    </source>
</evidence>
<proteinExistence type="predicted"/>
<reference evidence="4 5" key="1">
    <citation type="submission" date="2019-07" db="EMBL/GenBank/DDBJ databases">
        <title>Whole genome shotgun sequence of Cellulomonas persica NBRC 101101.</title>
        <authorList>
            <person name="Hosoyama A."/>
            <person name="Uohara A."/>
            <person name="Ohji S."/>
            <person name="Ichikawa N."/>
        </authorList>
    </citation>
    <scope>NUCLEOTIDE SEQUENCE [LARGE SCALE GENOMIC DNA]</scope>
    <source>
        <strain evidence="4 5">NBRC 101101</strain>
    </source>
</reference>
<keyword evidence="1" id="KW-0805">Transcription regulation</keyword>
<feature type="domain" description="Putative zinc-finger" evidence="3">
    <location>
        <begin position="8"/>
        <end position="36"/>
    </location>
</feature>
<dbReference type="EMBL" id="BJUA01000007">
    <property type="protein sequence ID" value="GEK17991.1"/>
    <property type="molecule type" value="Genomic_DNA"/>
</dbReference>
<sequence length="327" mass="33110">MTHHLGSQLSELVDGRLSPAATDRVLVHVAACPQCADELAAARLARRALAAAAADEVPQAPDLTARLMSLAPSPVGACATNAPRDPFAHPALSVPAVHGRRERALRGEVTQRRLPRLAAGSLAGVGAIAAMLFVLGDRPVVAPVGHPGADLDLLGNASTGAGSPDGSSSGTLASGALASGAAVNAAADAVGTQGVVASLRARGWSFPDALPAGWSVSAVRWSADERVLEVDLTSAQGTLVVTEQEGRLDASALGGADRVSIGGHDAYVLSYAPWHVVWQCGSTVVQVVAGDDASTFVEAFPVAAFDDGVPARISRGWSTVAGVLDRP</sequence>
<protein>
    <recommendedName>
        <fullName evidence="3">Putative zinc-finger domain-containing protein</fullName>
    </recommendedName>
</protein>
<dbReference type="Gene3D" id="1.10.10.1320">
    <property type="entry name" value="Anti-sigma factor, zinc-finger domain"/>
    <property type="match status" value="1"/>
</dbReference>
<dbReference type="Proteomes" id="UP000321386">
    <property type="component" value="Unassembled WGS sequence"/>
</dbReference>
<organism evidence="4 5">
    <name type="scientific">Cellulomonas persica</name>
    <dbReference type="NCBI Taxonomy" id="76861"/>
    <lineage>
        <taxon>Bacteria</taxon>
        <taxon>Bacillati</taxon>
        <taxon>Actinomycetota</taxon>
        <taxon>Actinomycetes</taxon>
        <taxon>Micrococcales</taxon>
        <taxon>Cellulomonadaceae</taxon>
        <taxon>Cellulomonas</taxon>
    </lineage>
</organism>
<evidence type="ECO:0000313" key="4">
    <source>
        <dbReference type="EMBL" id="GEK17991.1"/>
    </source>
</evidence>
<dbReference type="AlphaFoldDB" id="A0A510UWV6"/>
<dbReference type="OrthoDB" id="3743969at2"/>
<dbReference type="InterPro" id="IPR027383">
    <property type="entry name" value="Znf_put"/>
</dbReference>
<keyword evidence="2" id="KW-0804">Transcription</keyword>
<dbReference type="RefSeq" id="WP_146806244.1">
    <property type="nucleotide sequence ID" value="NZ_BJUA01000007.1"/>
</dbReference>
<accession>A0A510UWV6</accession>
<keyword evidence="5" id="KW-1185">Reference proteome</keyword>
<gene>
    <name evidence="4" type="ORF">CPE01_17240</name>
</gene>
<evidence type="ECO:0000259" key="3">
    <source>
        <dbReference type="Pfam" id="PF13490"/>
    </source>
</evidence>
<evidence type="ECO:0000256" key="2">
    <source>
        <dbReference type="ARBA" id="ARBA00023163"/>
    </source>
</evidence>
<dbReference type="Pfam" id="PF13490">
    <property type="entry name" value="zf-HC2"/>
    <property type="match status" value="1"/>
</dbReference>
<name>A0A510UWV6_9CELL</name>
<evidence type="ECO:0000256" key="1">
    <source>
        <dbReference type="ARBA" id="ARBA00023015"/>
    </source>
</evidence>